<accession>A0A6P6B7H2</accession>
<dbReference type="CDD" id="cd04216">
    <property type="entry name" value="Phytocyanin"/>
    <property type="match status" value="1"/>
</dbReference>
<evidence type="ECO:0000256" key="6">
    <source>
        <dbReference type="SAM" id="SignalP"/>
    </source>
</evidence>
<keyword evidence="1" id="KW-0479">Metal-binding</keyword>
<keyword evidence="6" id="KW-0732">Signal</keyword>
<evidence type="ECO:0000313" key="9">
    <source>
        <dbReference type="RefSeq" id="XP_022773119.1"/>
    </source>
</evidence>
<evidence type="ECO:0000256" key="4">
    <source>
        <dbReference type="SAM" id="MobiDB-lite"/>
    </source>
</evidence>
<keyword evidence="2" id="KW-0186">Copper</keyword>
<dbReference type="PANTHER" id="PTHR33021:SF193">
    <property type="entry name" value="OS06G0218600 PROTEIN"/>
    <property type="match status" value="1"/>
</dbReference>
<dbReference type="InterPro" id="IPR003245">
    <property type="entry name" value="Phytocyanin_dom"/>
</dbReference>
<dbReference type="RefSeq" id="XP_022773119.1">
    <property type="nucleotide sequence ID" value="XM_022917384.1"/>
</dbReference>
<organism evidence="8 9">
    <name type="scientific">Durio zibethinus</name>
    <name type="common">Durian</name>
    <dbReference type="NCBI Taxonomy" id="66656"/>
    <lineage>
        <taxon>Eukaryota</taxon>
        <taxon>Viridiplantae</taxon>
        <taxon>Streptophyta</taxon>
        <taxon>Embryophyta</taxon>
        <taxon>Tracheophyta</taxon>
        <taxon>Spermatophyta</taxon>
        <taxon>Magnoliopsida</taxon>
        <taxon>eudicotyledons</taxon>
        <taxon>Gunneridae</taxon>
        <taxon>Pentapetalae</taxon>
        <taxon>rosids</taxon>
        <taxon>malvids</taxon>
        <taxon>Malvales</taxon>
        <taxon>Malvaceae</taxon>
        <taxon>Helicteroideae</taxon>
        <taxon>Durio</taxon>
    </lineage>
</organism>
<feature type="chain" id="PRO_5028379981" evidence="6">
    <location>
        <begin position="36"/>
        <end position="208"/>
    </location>
</feature>
<dbReference type="GeneID" id="111315558"/>
<dbReference type="Pfam" id="PF02298">
    <property type="entry name" value="Cu_bind_like"/>
    <property type="match status" value="1"/>
</dbReference>
<keyword evidence="5" id="KW-0472">Membrane</keyword>
<dbReference type="Proteomes" id="UP000515121">
    <property type="component" value="Unplaced"/>
</dbReference>
<dbReference type="InterPro" id="IPR008972">
    <property type="entry name" value="Cupredoxin"/>
</dbReference>
<keyword evidence="5" id="KW-1133">Transmembrane helix</keyword>
<evidence type="ECO:0000256" key="1">
    <source>
        <dbReference type="ARBA" id="ARBA00022723"/>
    </source>
</evidence>
<evidence type="ECO:0000313" key="8">
    <source>
        <dbReference type="Proteomes" id="UP000515121"/>
    </source>
</evidence>
<dbReference type="KEGG" id="dzi:111315558"/>
<dbReference type="OrthoDB" id="206968at2759"/>
<proteinExistence type="predicted"/>
<feature type="transmembrane region" description="Helical" evidence="5">
    <location>
        <begin position="187"/>
        <end position="207"/>
    </location>
</feature>
<keyword evidence="8" id="KW-1185">Reference proteome</keyword>
<dbReference type="GO" id="GO:0009055">
    <property type="term" value="F:electron transfer activity"/>
    <property type="evidence" value="ECO:0007669"/>
    <property type="project" value="InterPro"/>
</dbReference>
<dbReference type="Gene3D" id="2.60.40.420">
    <property type="entry name" value="Cupredoxins - blue copper proteins"/>
    <property type="match status" value="1"/>
</dbReference>
<evidence type="ECO:0000256" key="3">
    <source>
        <dbReference type="ARBA" id="ARBA00023180"/>
    </source>
</evidence>
<evidence type="ECO:0000256" key="5">
    <source>
        <dbReference type="SAM" id="Phobius"/>
    </source>
</evidence>
<name>A0A6P6B7H2_DURZI</name>
<feature type="domain" description="Phytocyanin" evidence="7">
    <location>
        <begin position="36"/>
        <end position="134"/>
    </location>
</feature>
<dbReference type="SUPFAM" id="SSF49503">
    <property type="entry name" value="Cupredoxins"/>
    <property type="match status" value="1"/>
</dbReference>
<dbReference type="GO" id="GO:0046872">
    <property type="term" value="F:metal ion binding"/>
    <property type="evidence" value="ECO:0007669"/>
    <property type="project" value="UniProtKB-KW"/>
</dbReference>
<feature type="signal peptide" evidence="6">
    <location>
        <begin position="1"/>
        <end position="35"/>
    </location>
</feature>
<evidence type="ECO:0000259" key="7">
    <source>
        <dbReference type="PROSITE" id="PS51485"/>
    </source>
</evidence>
<dbReference type="AlphaFoldDB" id="A0A6P6B7H2"/>
<dbReference type="GO" id="GO:0005886">
    <property type="term" value="C:plasma membrane"/>
    <property type="evidence" value="ECO:0007669"/>
    <property type="project" value="TreeGrafter"/>
</dbReference>
<dbReference type="PANTHER" id="PTHR33021">
    <property type="entry name" value="BLUE COPPER PROTEIN"/>
    <property type="match status" value="1"/>
</dbReference>
<evidence type="ECO:0000256" key="2">
    <source>
        <dbReference type="ARBA" id="ARBA00023008"/>
    </source>
</evidence>
<dbReference type="FunFam" id="2.60.40.420:FF:000003">
    <property type="entry name" value="Blue copper"/>
    <property type="match status" value="1"/>
</dbReference>
<gene>
    <name evidence="9" type="primary">LOC111315558</name>
</gene>
<protein>
    <submittedName>
        <fullName evidence="9">Blue copper protein-like isoform X1</fullName>
    </submittedName>
</protein>
<dbReference type="InterPro" id="IPR039391">
    <property type="entry name" value="Phytocyanin-like"/>
</dbReference>
<feature type="region of interest" description="Disordered" evidence="4">
    <location>
        <begin position="140"/>
        <end position="187"/>
    </location>
</feature>
<sequence length="208" mass="21627">MECYSVQFSTKKMASSSMGMACLSLVLCMAVPSLATVYTVGDTSGWTIGVDYSTWTKGKTFQVGDSLVFNYPTSHTVDEVSSSDYSTCTVGNAITTDNSGATTVALKTAGTHYFICGVISHCGNGMKLAVKVESGSSIAPSISPSKSPSKSPSSSSSSLPPSSDKPSTTTPSTTTTTTNVPDSSSSWSLSPFVAFVTTWVALFVMFIS</sequence>
<keyword evidence="5" id="KW-0812">Transmembrane</keyword>
<reference evidence="9" key="1">
    <citation type="submission" date="2025-08" db="UniProtKB">
        <authorList>
            <consortium name="RefSeq"/>
        </authorList>
    </citation>
    <scope>IDENTIFICATION</scope>
    <source>
        <tissue evidence="9">Fruit stalk</tissue>
    </source>
</reference>
<keyword evidence="3" id="KW-0325">Glycoprotein</keyword>
<dbReference type="PROSITE" id="PS51485">
    <property type="entry name" value="PHYTOCYANIN"/>
    <property type="match status" value="1"/>
</dbReference>